<sequence length="149" mass="16885">MRYFFVILGIFGAEWKVKNDIEERMEEGRTKEKCGGFLLIRKHHNRGAFLNAGQDRRKVVVRLSVCLTAALTVLFLATLGNAGKGLLKWGLTFLLGGAYSNTYDRLVRKYVVDYVSFNVPFGLRKVIFNISDFCIMVGALLSVIGWEKQ</sequence>
<evidence type="ECO:0000256" key="10">
    <source>
        <dbReference type="SAM" id="Phobius"/>
    </source>
</evidence>
<accession>A0A9X5BFB7</accession>
<dbReference type="Pfam" id="PF01252">
    <property type="entry name" value="Peptidase_A8"/>
    <property type="match status" value="1"/>
</dbReference>
<dbReference type="OrthoDB" id="1770665at2"/>
<dbReference type="PANTHER" id="PTHR33695">
    <property type="entry name" value="LIPOPROTEIN SIGNAL PEPTIDASE"/>
    <property type="match status" value="1"/>
</dbReference>
<keyword evidence="8 10" id="KW-0472">Membrane</keyword>
<evidence type="ECO:0000256" key="4">
    <source>
        <dbReference type="ARBA" id="ARBA00022692"/>
    </source>
</evidence>
<evidence type="ECO:0000256" key="7">
    <source>
        <dbReference type="ARBA" id="ARBA00022989"/>
    </source>
</evidence>
<protein>
    <submittedName>
        <fullName evidence="11">Signal peptidase II</fullName>
    </submittedName>
</protein>
<dbReference type="RefSeq" id="WP_160559837.1">
    <property type="nucleotide sequence ID" value="NZ_QZDT01000012.1"/>
</dbReference>
<feature type="transmembrane region" description="Helical" evidence="10">
    <location>
        <begin position="59"/>
        <end position="79"/>
    </location>
</feature>
<reference evidence="11" key="1">
    <citation type="submission" date="2018-09" db="EMBL/GenBank/DDBJ databases">
        <title>Murine metabolic-syndrome-specific gut microbial biobank.</title>
        <authorList>
            <person name="Liu C."/>
        </authorList>
    </citation>
    <scope>NUCLEOTIDE SEQUENCE</scope>
    <source>
        <strain evidence="11">D42-62</strain>
    </source>
</reference>
<keyword evidence="3" id="KW-0645">Protease</keyword>
<keyword evidence="6" id="KW-0378">Hydrolase</keyword>
<evidence type="ECO:0000256" key="2">
    <source>
        <dbReference type="ARBA" id="ARBA00022475"/>
    </source>
</evidence>
<keyword evidence="2" id="KW-1003">Cell membrane</keyword>
<feature type="transmembrane region" description="Helical" evidence="10">
    <location>
        <begin position="126"/>
        <end position="146"/>
    </location>
</feature>
<dbReference type="PANTHER" id="PTHR33695:SF1">
    <property type="entry name" value="LIPOPROTEIN SIGNAL PEPTIDASE"/>
    <property type="match status" value="1"/>
</dbReference>
<evidence type="ECO:0000256" key="5">
    <source>
        <dbReference type="ARBA" id="ARBA00022750"/>
    </source>
</evidence>
<evidence type="ECO:0000313" key="11">
    <source>
        <dbReference type="EMBL" id="NBJ92748.1"/>
    </source>
</evidence>
<organism evidence="11 12">
    <name type="scientific">Parablautia muri</name>
    <dbReference type="NCBI Taxonomy" id="2320879"/>
    <lineage>
        <taxon>Bacteria</taxon>
        <taxon>Bacillati</taxon>
        <taxon>Bacillota</taxon>
        <taxon>Clostridia</taxon>
        <taxon>Lachnospirales</taxon>
        <taxon>Lachnospiraceae</taxon>
        <taxon>Parablautia</taxon>
    </lineage>
</organism>
<keyword evidence="12" id="KW-1185">Reference proteome</keyword>
<dbReference type="InterPro" id="IPR001872">
    <property type="entry name" value="Peptidase_A8"/>
</dbReference>
<comment type="similarity">
    <text evidence="1 9">Belongs to the peptidase A8 family.</text>
</comment>
<dbReference type="EMBL" id="QZDT01000012">
    <property type="protein sequence ID" value="NBJ92748.1"/>
    <property type="molecule type" value="Genomic_DNA"/>
</dbReference>
<evidence type="ECO:0000256" key="3">
    <source>
        <dbReference type="ARBA" id="ARBA00022670"/>
    </source>
</evidence>
<comment type="caution">
    <text evidence="11">The sequence shown here is derived from an EMBL/GenBank/DDBJ whole genome shotgun (WGS) entry which is preliminary data.</text>
</comment>
<dbReference type="GO" id="GO:0006508">
    <property type="term" value="P:proteolysis"/>
    <property type="evidence" value="ECO:0007669"/>
    <property type="project" value="UniProtKB-KW"/>
</dbReference>
<gene>
    <name evidence="11" type="ORF">D5281_09095</name>
</gene>
<dbReference type="AlphaFoldDB" id="A0A9X5BFB7"/>
<evidence type="ECO:0000256" key="1">
    <source>
        <dbReference type="ARBA" id="ARBA00006139"/>
    </source>
</evidence>
<dbReference type="PRINTS" id="PR00781">
    <property type="entry name" value="LIPOSIGPTASE"/>
</dbReference>
<evidence type="ECO:0000256" key="6">
    <source>
        <dbReference type="ARBA" id="ARBA00022801"/>
    </source>
</evidence>
<name>A0A9X5BFB7_9FIRM</name>
<evidence type="ECO:0000256" key="9">
    <source>
        <dbReference type="RuleBase" id="RU004181"/>
    </source>
</evidence>
<dbReference type="GO" id="GO:0016020">
    <property type="term" value="C:membrane"/>
    <property type="evidence" value="ECO:0007669"/>
    <property type="project" value="InterPro"/>
</dbReference>
<dbReference type="Proteomes" id="UP001154420">
    <property type="component" value="Unassembled WGS sequence"/>
</dbReference>
<proteinExistence type="inferred from homology"/>
<keyword evidence="4 10" id="KW-0812">Transmembrane</keyword>
<evidence type="ECO:0000313" key="12">
    <source>
        <dbReference type="Proteomes" id="UP001154420"/>
    </source>
</evidence>
<evidence type="ECO:0000256" key="8">
    <source>
        <dbReference type="ARBA" id="ARBA00023136"/>
    </source>
</evidence>
<keyword evidence="7 10" id="KW-1133">Transmembrane helix</keyword>
<dbReference type="GO" id="GO:0004190">
    <property type="term" value="F:aspartic-type endopeptidase activity"/>
    <property type="evidence" value="ECO:0007669"/>
    <property type="project" value="UniProtKB-KW"/>
</dbReference>
<keyword evidence="5" id="KW-0064">Aspartyl protease</keyword>